<protein>
    <submittedName>
        <fullName evidence="2">Putative secreted protein</fullName>
    </submittedName>
</protein>
<feature type="signal peptide" evidence="1">
    <location>
        <begin position="1"/>
        <end position="21"/>
    </location>
</feature>
<name>A0A0C9SEU3_AMBAM</name>
<dbReference type="EMBL" id="GBZX01000832">
    <property type="protein sequence ID" value="JAG91908.1"/>
    <property type="molecule type" value="mRNA"/>
</dbReference>
<proteinExistence type="evidence at transcript level"/>
<reference evidence="2" key="1">
    <citation type="journal article" date="2015" name="PLoS ONE">
        <title>An Insight into the Sialome of the Lone Star Tick, Amblyomma americanum, with a Glimpse on Its Time Dependent Gene Expression.</title>
        <authorList>
            <person name="Karim S."/>
            <person name="Ribeiro J.M."/>
        </authorList>
    </citation>
    <scope>NUCLEOTIDE SEQUENCE</scope>
    <source>
        <tissue evidence="2">Salivary gland</tissue>
    </source>
</reference>
<evidence type="ECO:0000256" key="1">
    <source>
        <dbReference type="SAM" id="SignalP"/>
    </source>
</evidence>
<organism evidence="2">
    <name type="scientific">Amblyomma americanum</name>
    <name type="common">Lone star tick</name>
    <dbReference type="NCBI Taxonomy" id="6943"/>
    <lineage>
        <taxon>Eukaryota</taxon>
        <taxon>Metazoa</taxon>
        <taxon>Ecdysozoa</taxon>
        <taxon>Arthropoda</taxon>
        <taxon>Chelicerata</taxon>
        <taxon>Arachnida</taxon>
        <taxon>Acari</taxon>
        <taxon>Parasitiformes</taxon>
        <taxon>Ixodida</taxon>
        <taxon>Ixodoidea</taxon>
        <taxon>Ixodidae</taxon>
        <taxon>Amblyomminae</taxon>
        <taxon>Amblyomma</taxon>
    </lineage>
</organism>
<accession>A0A0C9SEU3</accession>
<feature type="chain" id="PRO_5002203108" evidence="1">
    <location>
        <begin position="22"/>
        <end position="116"/>
    </location>
</feature>
<keyword evidence="1" id="KW-0732">Signal</keyword>
<sequence>MFLSPMLSSFLLSAVVAVTMARVGWSACVCMCALGLTLQCVTLRVLLCNLAKRAFLFLWFSYTNSFVRFLNWIRWVRCVEMARVPVCFFCAHCLHLHEWFLRANVCVVAHGMDGML</sequence>
<evidence type="ECO:0000313" key="2">
    <source>
        <dbReference type="EMBL" id="JAG91908.1"/>
    </source>
</evidence>
<dbReference type="AlphaFoldDB" id="A0A0C9SEU3"/>